<evidence type="ECO:0000259" key="6">
    <source>
        <dbReference type="SMART" id="SM00732"/>
    </source>
</evidence>
<dbReference type="SUPFAM" id="SSF53098">
    <property type="entry name" value="Ribonuclease H-like"/>
    <property type="match status" value="1"/>
</dbReference>
<organism evidence="7 8">
    <name type="scientific">Moryella indoligenes</name>
    <dbReference type="NCBI Taxonomy" id="371674"/>
    <lineage>
        <taxon>Bacteria</taxon>
        <taxon>Bacillati</taxon>
        <taxon>Bacillota</taxon>
        <taxon>Clostridia</taxon>
        <taxon>Lachnospirales</taxon>
        <taxon>Lachnospiraceae</taxon>
        <taxon>Moryella</taxon>
    </lineage>
</organism>
<dbReference type="Proteomes" id="UP001241537">
    <property type="component" value="Unassembled WGS sequence"/>
</dbReference>
<dbReference type="InterPro" id="IPR037027">
    <property type="entry name" value="YqgF/RNaseH-like_dom_sf"/>
</dbReference>
<keyword evidence="3 5" id="KW-0540">Nuclease</keyword>
<keyword evidence="8" id="KW-1185">Reference proteome</keyword>
<comment type="subcellular location">
    <subcellularLocation>
        <location evidence="5">Cytoplasm</location>
    </subcellularLocation>
</comment>
<dbReference type="Pfam" id="PF03652">
    <property type="entry name" value="RuvX"/>
    <property type="match status" value="1"/>
</dbReference>
<feature type="domain" description="YqgF/RNase H-like" evidence="6">
    <location>
        <begin position="1"/>
        <end position="103"/>
    </location>
</feature>
<name>A0AAE4AJS1_9FIRM</name>
<gene>
    <name evidence="7" type="ORF">J2S20_000153</name>
</gene>
<proteinExistence type="inferred from homology"/>
<evidence type="ECO:0000256" key="2">
    <source>
        <dbReference type="ARBA" id="ARBA00022517"/>
    </source>
</evidence>
<comment type="similarity">
    <text evidence="5">Belongs to the YqgF HJR family.</text>
</comment>
<accession>A0AAE4AJS1</accession>
<dbReference type="GO" id="GO:0004518">
    <property type="term" value="F:nuclease activity"/>
    <property type="evidence" value="ECO:0007669"/>
    <property type="project" value="UniProtKB-KW"/>
</dbReference>
<dbReference type="GO" id="GO:0005829">
    <property type="term" value="C:cytosol"/>
    <property type="evidence" value="ECO:0007669"/>
    <property type="project" value="TreeGrafter"/>
</dbReference>
<dbReference type="GO" id="GO:0016788">
    <property type="term" value="F:hydrolase activity, acting on ester bonds"/>
    <property type="evidence" value="ECO:0007669"/>
    <property type="project" value="UniProtKB-UniRule"/>
</dbReference>
<dbReference type="EMBL" id="JAUSTO010000001">
    <property type="protein sequence ID" value="MDQ0151479.1"/>
    <property type="molecule type" value="Genomic_DNA"/>
</dbReference>
<dbReference type="AlphaFoldDB" id="A0AAE4AJS1"/>
<dbReference type="InterPro" id="IPR005227">
    <property type="entry name" value="YqgF"/>
</dbReference>
<dbReference type="EC" id="3.1.-.-" evidence="5"/>
<dbReference type="SMART" id="SM00732">
    <property type="entry name" value="YqgFc"/>
    <property type="match status" value="1"/>
</dbReference>
<dbReference type="NCBIfam" id="TIGR00250">
    <property type="entry name" value="RNAse_H_YqgF"/>
    <property type="match status" value="1"/>
</dbReference>
<evidence type="ECO:0000256" key="3">
    <source>
        <dbReference type="ARBA" id="ARBA00022722"/>
    </source>
</evidence>
<dbReference type="GO" id="GO:0000967">
    <property type="term" value="P:rRNA 5'-end processing"/>
    <property type="evidence" value="ECO:0007669"/>
    <property type="project" value="UniProtKB-UniRule"/>
</dbReference>
<comment type="function">
    <text evidence="5">Could be a nuclease involved in processing of the 5'-end of pre-16S rRNA.</text>
</comment>
<evidence type="ECO:0000256" key="4">
    <source>
        <dbReference type="ARBA" id="ARBA00022801"/>
    </source>
</evidence>
<dbReference type="InterPro" id="IPR006641">
    <property type="entry name" value="YqgF/RNaseH-like_dom"/>
</dbReference>
<evidence type="ECO:0000313" key="8">
    <source>
        <dbReference type="Proteomes" id="UP001241537"/>
    </source>
</evidence>
<dbReference type="PANTHER" id="PTHR33317">
    <property type="entry name" value="POLYNUCLEOTIDYL TRANSFERASE, RIBONUCLEASE H-LIKE SUPERFAMILY PROTEIN"/>
    <property type="match status" value="1"/>
</dbReference>
<keyword evidence="4 5" id="KW-0378">Hydrolase</keyword>
<reference evidence="7" key="1">
    <citation type="submission" date="2023-07" db="EMBL/GenBank/DDBJ databases">
        <title>Genomic Encyclopedia of Type Strains, Phase IV (KMG-IV): sequencing the most valuable type-strain genomes for metagenomic binning, comparative biology and taxonomic classification.</title>
        <authorList>
            <person name="Goeker M."/>
        </authorList>
    </citation>
    <scope>NUCLEOTIDE SEQUENCE</scope>
    <source>
        <strain evidence="7">DSM 19659</strain>
    </source>
</reference>
<dbReference type="CDD" id="cd16964">
    <property type="entry name" value="YqgF"/>
    <property type="match status" value="1"/>
</dbReference>
<dbReference type="InterPro" id="IPR012337">
    <property type="entry name" value="RNaseH-like_sf"/>
</dbReference>
<evidence type="ECO:0000256" key="5">
    <source>
        <dbReference type="HAMAP-Rule" id="MF_00651"/>
    </source>
</evidence>
<dbReference type="PANTHER" id="PTHR33317:SF4">
    <property type="entry name" value="POLYNUCLEOTIDYL TRANSFERASE, RIBONUCLEASE H-LIKE SUPERFAMILY PROTEIN"/>
    <property type="match status" value="1"/>
</dbReference>
<keyword evidence="1 5" id="KW-0963">Cytoplasm</keyword>
<protein>
    <recommendedName>
        <fullName evidence="5">Putative pre-16S rRNA nuclease</fullName>
        <ecNumber evidence="5">3.1.-.-</ecNumber>
    </recommendedName>
</protein>
<sequence>MLMGLDYGSKTVGVAFSDALYLTAQPAETIWRTSESKLRRTCSRIEELVQERGVTRIVLGRPCHMDGSAGERVERCEHFREMLIRRTGLPVEWQDERLTTVAADEILSESGVPREERKKYIDQVAASLILKEYMDAHPECR</sequence>
<dbReference type="HAMAP" id="MF_00651">
    <property type="entry name" value="Nuclease_YqgF"/>
    <property type="match status" value="1"/>
</dbReference>
<comment type="caution">
    <text evidence="7">The sequence shown here is derived from an EMBL/GenBank/DDBJ whole genome shotgun (WGS) entry which is preliminary data.</text>
</comment>
<dbReference type="Gene3D" id="3.30.420.140">
    <property type="entry name" value="YqgF/RNase H-like domain"/>
    <property type="match status" value="1"/>
</dbReference>
<evidence type="ECO:0000256" key="1">
    <source>
        <dbReference type="ARBA" id="ARBA00022490"/>
    </source>
</evidence>
<keyword evidence="2 5" id="KW-0690">Ribosome biogenesis</keyword>
<evidence type="ECO:0000313" key="7">
    <source>
        <dbReference type="EMBL" id="MDQ0151479.1"/>
    </source>
</evidence>